<sequence>MCQQRGDLQNNGHNESDESIAIQYHSALSIPGPKLKRPPDPQAVTNYCLQFEI</sequence>
<protein>
    <submittedName>
        <fullName evidence="1">Uncharacterized protein</fullName>
    </submittedName>
</protein>
<proteinExistence type="predicted"/>
<evidence type="ECO:0000313" key="2">
    <source>
        <dbReference type="Proteomes" id="UP001411173"/>
    </source>
</evidence>
<name>A0ABU9V7J4_9ENTR</name>
<accession>A0ABU9V7J4</accession>
<reference evidence="1 2" key="1">
    <citation type="submission" date="2024-02" db="EMBL/GenBank/DDBJ databases">
        <title>Whole genome of MDR Enterobacteriaceae from southern Thailand.</title>
        <authorList>
            <person name="Surachat K."/>
        </authorList>
    </citation>
    <scope>NUCLEOTIDE SEQUENCE [LARGE SCALE GENOMIC DNA]</scope>
    <source>
        <strain evidence="1 2">PSU_29</strain>
    </source>
</reference>
<dbReference type="EMBL" id="JBCIVJ010000013">
    <property type="protein sequence ID" value="MEN0580627.1"/>
    <property type="molecule type" value="Genomic_DNA"/>
</dbReference>
<dbReference type="RefSeq" id="WP_249569320.1">
    <property type="nucleotide sequence ID" value="NZ_JBCIVJ010000013.1"/>
</dbReference>
<gene>
    <name evidence="1" type="ORF">AAIG39_16680</name>
</gene>
<comment type="caution">
    <text evidence="1">The sequence shown here is derived from an EMBL/GenBank/DDBJ whole genome shotgun (WGS) entry which is preliminary data.</text>
</comment>
<dbReference type="Proteomes" id="UP001411173">
    <property type="component" value="Unassembled WGS sequence"/>
</dbReference>
<keyword evidence="2" id="KW-1185">Reference proteome</keyword>
<organism evidence="1 2">
    <name type="scientific">Phytobacter palmae</name>
    <dbReference type="NCBI Taxonomy" id="1855371"/>
    <lineage>
        <taxon>Bacteria</taxon>
        <taxon>Pseudomonadati</taxon>
        <taxon>Pseudomonadota</taxon>
        <taxon>Gammaproteobacteria</taxon>
        <taxon>Enterobacterales</taxon>
        <taxon>Enterobacteriaceae</taxon>
        <taxon>Phytobacter</taxon>
    </lineage>
</organism>
<evidence type="ECO:0000313" key="1">
    <source>
        <dbReference type="EMBL" id="MEN0580627.1"/>
    </source>
</evidence>